<dbReference type="EMBL" id="JAUTXT010000050">
    <property type="protein sequence ID" value="KAK3670844.1"/>
    <property type="molecule type" value="Genomic_DNA"/>
</dbReference>
<gene>
    <name evidence="1" type="ORF">LTR78_009288</name>
</gene>
<proteinExistence type="predicted"/>
<dbReference type="Proteomes" id="UP001274830">
    <property type="component" value="Unassembled WGS sequence"/>
</dbReference>
<evidence type="ECO:0000313" key="1">
    <source>
        <dbReference type="EMBL" id="KAK3670844.1"/>
    </source>
</evidence>
<protein>
    <submittedName>
        <fullName evidence="1">Uncharacterized protein</fullName>
    </submittedName>
</protein>
<sequence length="292" mass="32429">MASIPPPASLLALPCELRNQIYLYIFAEQWTTRDAANLSKGRPAEATNALSLALKLHTKAEPSSVSPDRRLSHFSILLACRKLRTEAQLLALSHTPFDLPSDCSSPDIFALRTAHLSQPQLASLRHLSLTAKINPLRALNESWFGLPFGHPSLRLDKLTIVPQKPDCTTSCYAEIADLSQAHTLAYVLAETLKGLRNVKTLEVRNENCFNYSVWQVLYKGLILKLWRWGGVKCGATFESLEDDREDWKGSDAAFRVYMDECHANGRGREVGDEIIRLAGGELPELETAGVGF</sequence>
<organism evidence="1 2">
    <name type="scientific">Recurvomyces mirabilis</name>
    <dbReference type="NCBI Taxonomy" id="574656"/>
    <lineage>
        <taxon>Eukaryota</taxon>
        <taxon>Fungi</taxon>
        <taxon>Dikarya</taxon>
        <taxon>Ascomycota</taxon>
        <taxon>Pezizomycotina</taxon>
        <taxon>Dothideomycetes</taxon>
        <taxon>Dothideomycetidae</taxon>
        <taxon>Mycosphaerellales</taxon>
        <taxon>Teratosphaeriaceae</taxon>
        <taxon>Recurvomyces</taxon>
    </lineage>
</organism>
<evidence type="ECO:0000313" key="2">
    <source>
        <dbReference type="Proteomes" id="UP001274830"/>
    </source>
</evidence>
<dbReference type="AlphaFoldDB" id="A0AAE0TP01"/>
<reference evidence="1" key="1">
    <citation type="submission" date="2023-07" db="EMBL/GenBank/DDBJ databases">
        <title>Black Yeasts Isolated from many extreme environments.</title>
        <authorList>
            <person name="Coleine C."/>
            <person name="Stajich J.E."/>
            <person name="Selbmann L."/>
        </authorList>
    </citation>
    <scope>NUCLEOTIDE SEQUENCE</scope>
    <source>
        <strain evidence="1">CCFEE 5485</strain>
    </source>
</reference>
<accession>A0AAE0TP01</accession>
<keyword evidence="2" id="KW-1185">Reference proteome</keyword>
<comment type="caution">
    <text evidence="1">The sequence shown here is derived from an EMBL/GenBank/DDBJ whole genome shotgun (WGS) entry which is preliminary data.</text>
</comment>
<name>A0AAE0TP01_9PEZI</name>
<dbReference type="PANTHER" id="PTHR38790">
    <property type="entry name" value="2EXR DOMAIN-CONTAINING PROTEIN-RELATED"/>
    <property type="match status" value="1"/>
</dbReference>